<feature type="domain" description="Gcp-like" evidence="9">
    <location>
        <begin position="630"/>
        <end position="688"/>
    </location>
</feature>
<organism evidence="10 11">
    <name type="scientific">Ectocarpus siliculosus</name>
    <name type="common">Brown alga</name>
    <name type="synonym">Conferva siliculosa</name>
    <dbReference type="NCBI Taxonomy" id="2880"/>
    <lineage>
        <taxon>Eukaryota</taxon>
        <taxon>Sar</taxon>
        <taxon>Stramenopiles</taxon>
        <taxon>Ochrophyta</taxon>
        <taxon>PX clade</taxon>
        <taxon>Phaeophyceae</taxon>
        <taxon>Ectocarpales</taxon>
        <taxon>Ectocarpaceae</taxon>
        <taxon>Ectocarpus</taxon>
    </lineage>
</organism>
<dbReference type="EMBL" id="FN648409">
    <property type="protein sequence ID" value="CBN76822.1"/>
    <property type="molecule type" value="Genomic_DNA"/>
</dbReference>
<dbReference type="eggNOG" id="KOG2707">
    <property type="taxonomic scope" value="Eukaryota"/>
</dbReference>
<keyword evidence="4 7" id="KW-0479">Metal-binding</keyword>
<evidence type="ECO:0000256" key="1">
    <source>
        <dbReference type="ARBA" id="ARBA00012156"/>
    </source>
</evidence>
<dbReference type="InterPro" id="IPR017861">
    <property type="entry name" value="KAE1/TsaD"/>
</dbReference>
<comment type="catalytic activity">
    <reaction evidence="6 7">
        <text>L-threonylcarbamoyladenylate + adenosine(37) in tRNA = N(6)-L-threonylcarbamoyladenosine(37) in tRNA + AMP + H(+)</text>
        <dbReference type="Rhea" id="RHEA:37059"/>
        <dbReference type="Rhea" id="RHEA-COMP:10162"/>
        <dbReference type="Rhea" id="RHEA-COMP:10163"/>
        <dbReference type="ChEBI" id="CHEBI:15378"/>
        <dbReference type="ChEBI" id="CHEBI:73682"/>
        <dbReference type="ChEBI" id="CHEBI:74411"/>
        <dbReference type="ChEBI" id="CHEBI:74418"/>
        <dbReference type="ChEBI" id="CHEBI:456215"/>
        <dbReference type="EC" id="2.3.1.234"/>
    </reaction>
</comment>
<dbReference type="PROSITE" id="PS01016">
    <property type="entry name" value="GLYCOPROTEASE"/>
    <property type="match status" value="1"/>
</dbReference>
<evidence type="ECO:0000256" key="2">
    <source>
        <dbReference type="ARBA" id="ARBA00022679"/>
    </source>
</evidence>
<accession>D8LIT8</accession>
<feature type="compositionally biased region" description="Low complexity" evidence="8">
    <location>
        <begin position="318"/>
        <end position="330"/>
    </location>
</feature>
<feature type="domain" description="Gcp-like" evidence="9">
    <location>
        <begin position="88"/>
        <end position="189"/>
    </location>
</feature>
<keyword evidence="3 7" id="KW-0819">tRNA processing</keyword>
<dbReference type="InterPro" id="IPR022450">
    <property type="entry name" value="TsaD"/>
</dbReference>
<feature type="compositionally biased region" description="Basic and acidic residues" evidence="8">
    <location>
        <begin position="601"/>
        <end position="625"/>
    </location>
</feature>
<dbReference type="AlphaFoldDB" id="D8LIT8"/>
<dbReference type="GO" id="GO:0061711">
    <property type="term" value="F:tRNA N(6)-L-threonylcarbamoyladenine synthase activity"/>
    <property type="evidence" value="ECO:0007669"/>
    <property type="project" value="UniProtKB-EC"/>
</dbReference>
<name>D8LIT8_ECTSI</name>
<dbReference type="Gene3D" id="3.30.420.40">
    <property type="match status" value="4"/>
</dbReference>
<dbReference type="Proteomes" id="UP000002630">
    <property type="component" value="Linkage Group LG08"/>
</dbReference>
<keyword evidence="11" id="KW-1185">Reference proteome</keyword>
<dbReference type="PRINTS" id="PR00789">
    <property type="entry name" value="OSIALOPTASE"/>
</dbReference>
<evidence type="ECO:0000259" key="9">
    <source>
        <dbReference type="Pfam" id="PF00814"/>
    </source>
</evidence>
<keyword evidence="5 7" id="KW-0012">Acyltransferase</keyword>
<dbReference type="STRING" id="2880.D8LIT8"/>
<evidence type="ECO:0000256" key="5">
    <source>
        <dbReference type="ARBA" id="ARBA00023315"/>
    </source>
</evidence>
<evidence type="ECO:0000256" key="6">
    <source>
        <dbReference type="ARBA" id="ARBA00048117"/>
    </source>
</evidence>
<feature type="domain" description="Gcp-like" evidence="9">
    <location>
        <begin position="352"/>
        <end position="550"/>
    </location>
</feature>
<feature type="region of interest" description="Disordered" evidence="8">
    <location>
        <begin position="459"/>
        <end position="505"/>
    </location>
</feature>
<dbReference type="InterPro" id="IPR043129">
    <property type="entry name" value="ATPase_NBD"/>
</dbReference>
<feature type="compositionally biased region" description="Basic and acidic residues" evidence="8">
    <location>
        <begin position="459"/>
        <end position="468"/>
    </location>
</feature>
<dbReference type="OrthoDB" id="10259622at2759"/>
<dbReference type="EMBL" id="FN649733">
    <property type="protein sequence ID" value="CBN76822.1"/>
    <property type="molecule type" value="Genomic_DNA"/>
</dbReference>
<comment type="similarity">
    <text evidence="7">Belongs to the KAE1 / TsaD family.</text>
</comment>
<gene>
    <name evidence="10" type="ORF">Esi_0023_0024</name>
</gene>
<dbReference type="InterPro" id="IPR017860">
    <property type="entry name" value="Peptidase_M22_CS"/>
</dbReference>
<evidence type="ECO:0000313" key="11">
    <source>
        <dbReference type="Proteomes" id="UP000002630"/>
    </source>
</evidence>
<comment type="subcellular location">
    <subcellularLocation>
        <location evidence="7">Mitochondrion</location>
    </subcellularLocation>
</comment>
<evidence type="ECO:0000256" key="7">
    <source>
        <dbReference type="HAMAP-Rule" id="MF_03179"/>
    </source>
</evidence>
<feature type="compositionally biased region" description="Basic residues" evidence="8">
    <location>
        <begin position="1"/>
        <end position="11"/>
    </location>
</feature>
<protein>
    <recommendedName>
        <fullName evidence="1">N(6)-L-threonylcarbamoyladenine synthase</fullName>
        <ecNumber evidence="1">2.3.1.234</ecNumber>
    </recommendedName>
</protein>
<evidence type="ECO:0000256" key="3">
    <source>
        <dbReference type="ARBA" id="ARBA00022694"/>
    </source>
</evidence>
<dbReference type="Pfam" id="PF00814">
    <property type="entry name" value="TsaD"/>
    <property type="match status" value="3"/>
</dbReference>
<comment type="subunit">
    <text evidence="7">Homodimer.</text>
</comment>
<evidence type="ECO:0000313" key="10">
    <source>
        <dbReference type="EMBL" id="CBN76822.1"/>
    </source>
</evidence>
<dbReference type="PANTHER" id="PTHR11735">
    <property type="entry name" value="TRNA N6-ADENOSINE THREONYLCARBAMOYLTRANSFERASE"/>
    <property type="match status" value="1"/>
</dbReference>
<feature type="compositionally biased region" description="Pro residues" evidence="8">
    <location>
        <begin position="556"/>
        <end position="565"/>
    </location>
</feature>
<keyword evidence="2 7" id="KW-0808">Transferase</keyword>
<dbReference type="HAMAP" id="MF_01445">
    <property type="entry name" value="TsaD"/>
    <property type="match status" value="1"/>
</dbReference>
<feature type="compositionally biased region" description="Polar residues" evidence="8">
    <location>
        <begin position="568"/>
        <end position="592"/>
    </location>
</feature>
<dbReference type="CDD" id="cd24134">
    <property type="entry name" value="ASKHA_NBD_OSGEPL1_QRI7_euk"/>
    <property type="match status" value="1"/>
</dbReference>
<sequence>MREERKRRRKLARDARKLNVGRAKSVRRAGTSTEKVGLEALHPPQGPPGSGAPALSGLPDVSKPFTVLGIETSCDDTAAAVVRSDGAVLGEAIAGQADVHEEWGGVVPGLARDSHALKMDGVVERALEQAGLGSAAEVDAVAVTVGPGLEICLRVGAEKAKALAAEYGKPFVAIHHLEAHALLARKSFTETRASSPSAAATPASEAAPALRSIPRSSDVSAAAAVASSAPSTSAFATAFTAAVSDVSASSAAAGDVAAAPSAASDRSPADSAGPGDVSAAAAAASSVPSAAAFAAAFSAAVTDVSSASARAASGVAPPAAASDSDLPAASCKGAAGSGTSAVDDDDDTGETPPLEFPFLALLVSGGHCQLLLCEGVGVYTVLGGTVDDALGEAYDKAARLLGLQVGGGGGPAVEALALKGDSSAVPLAVPMQSRKDLDFSFAGLKNSFRMAVTKTVEENDKKMRENKRPGATQVGDRVNGGDAELGAAETDKGTGTEGLGGDEVLSPTASMERRGAALPESMRADLAASFQHTAIRHLEERVRRAMDTCEAMVGKVPPPPPPPRPGISSHQSTTPEGLRSEATSTLGKTEFQSPDGGKTGKGVDDKPTQELRREKDGGYGEERMAMDGVPGAAKAKGVRALAVVGGVAANQELRRRLQALCDEREPDAWRMVVPPARLCTDNGVMVAWAAVERLREGMSNDAEEQEVYARLPLGRYAGHDHEAP</sequence>
<feature type="region of interest" description="Disordered" evidence="8">
    <location>
        <begin position="318"/>
        <end position="350"/>
    </location>
</feature>
<reference evidence="10 11" key="1">
    <citation type="journal article" date="2010" name="Nature">
        <title>The Ectocarpus genome and the independent evolution of multicellularity in brown algae.</title>
        <authorList>
            <person name="Cock J.M."/>
            <person name="Sterck L."/>
            <person name="Rouze P."/>
            <person name="Scornet D."/>
            <person name="Allen A.E."/>
            <person name="Amoutzias G."/>
            <person name="Anthouard V."/>
            <person name="Artiguenave F."/>
            <person name="Aury J.M."/>
            <person name="Badger J.H."/>
            <person name="Beszteri B."/>
            <person name="Billiau K."/>
            <person name="Bonnet E."/>
            <person name="Bothwell J.H."/>
            <person name="Bowler C."/>
            <person name="Boyen C."/>
            <person name="Brownlee C."/>
            <person name="Carrano C.J."/>
            <person name="Charrier B."/>
            <person name="Cho G.Y."/>
            <person name="Coelho S.M."/>
            <person name="Collen J."/>
            <person name="Corre E."/>
            <person name="Da Silva C."/>
            <person name="Delage L."/>
            <person name="Delaroque N."/>
            <person name="Dittami S.M."/>
            <person name="Doulbeau S."/>
            <person name="Elias M."/>
            <person name="Farnham G."/>
            <person name="Gachon C.M."/>
            <person name="Gschloessl B."/>
            <person name="Heesch S."/>
            <person name="Jabbari K."/>
            <person name="Jubin C."/>
            <person name="Kawai H."/>
            <person name="Kimura K."/>
            <person name="Kloareg B."/>
            <person name="Kupper F.C."/>
            <person name="Lang D."/>
            <person name="Le Bail A."/>
            <person name="Leblanc C."/>
            <person name="Lerouge P."/>
            <person name="Lohr M."/>
            <person name="Lopez P.J."/>
            <person name="Martens C."/>
            <person name="Maumus F."/>
            <person name="Michel G."/>
            <person name="Miranda-Saavedra D."/>
            <person name="Morales J."/>
            <person name="Moreau H."/>
            <person name="Motomura T."/>
            <person name="Nagasato C."/>
            <person name="Napoli C.A."/>
            <person name="Nelson D.R."/>
            <person name="Nyvall-Collen P."/>
            <person name="Peters A.F."/>
            <person name="Pommier C."/>
            <person name="Potin P."/>
            <person name="Poulain J."/>
            <person name="Quesneville H."/>
            <person name="Read B."/>
            <person name="Rensing S.A."/>
            <person name="Ritter A."/>
            <person name="Rousvoal S."/>
            <person name="Samanta M."/>
            <person name="Samson G."/>
            <person name="Schroeder D.C."/>
            <person name="Segurens B."/>
            <person name="Strittmatter M."/>
            <person name="Tonon T."/>
            <person name="Tregear J.W."/>
            <person name="Valentin K."/>
            <person name="von Dassow P."/>
            <person name="Yamagishi T."/>
            <person name="Van de Peer Y."/>
            <person name="Wincker P."/>
        </authorList>
    </citation>
    <scope>NUCLEOTIDE SEQUENCE [LARGE SCALE GENOMIC DNA]</scope>
    <source>
        <strain evidence="11">Ec32 / CCAP1310/4</strain>
    </source>
</reference>
<feature type="region of interest" description="Disordered" evidence="8">
    <location>
        <begin position="1"/>
        <end position="57"/>
    </location>
</feature>
<dbReference type="InterPro" id="IPR000905">
    <property type="entry name" value="Gcp-like_dom"/>
</dbReference>
<comment type="cofactor">
    <cofactor evidence="7">
        <name>a divalent metal cation</name>
        <dbReference type="ChEBI" id="CHEBI:60240"/>
    </cofactor>
    <text evidence="7">Binds 1 divalent metal cation per subunit.</text>
</comment>
<comment type="function">
    <text evidence="7">Required for the formation of a threonylcarbamoyl group on adenosine at position 37 (t(6)A37) in mitochondrial tRNAs that read codons beginning with adenine. Probably involved in the transfer of the threonylcarbamoyl moiety of threonylcarbamoyl-AMP (TC-AMP) to the N6 group of A37. Involved in mitochondrial genome maintenance.</text>
</comment>
<feature type="region of interest" description="Disordered" evidence="8">
    <location>
        <begin position="552"/>
        <end position="625"/>
    </location>
</feature>
<keyword evidence="7" id="KW-0496">Mitochondrion</keyword>
<dbReference type="InParanoid" id="D8LIT8"/>
<dbReference type="GO" id="GO:0005739">
    <property type="term" value="C:mitochondrion"/>
    <property type="evidence" value="ECO:0007669"/>
    <property type="project" value="UniProtKB-SubCell"/>
</dbReference>
<dbReference type="GO" id="GO:0002949">
    <property type="term" value="P:tRNA threonylcarbamoyladenosine modification"/>
    <property type="evidence" value="ECO:0007669"/>
    <property type="project" value="UniProtKB-UniRule"/>
</dbReference>
<dbReference type="EC" id="2.3.1.234" evidence="1"/>
<proteinExistence type="inferred from homology"/>
<evidence type="ECO:0000256" key="8">
    <source>
        <dbReference type="SAM" id="MobiDB-lite"/>
    </source>
</evidence>
<dbReference type="SUPFAM" id="SSF53067">
    <property type="entry name" value="Actin-like ATPase domain"/>
    <property type="match status" value="2"/>
</dbReference>
<dbReference type="GO" id="GO:0046872">
    <property type="term" value="F:metal ion binding"/>
    <property type="evidence" value="ECO:0007669"/>
    <property type="project" value="UniProtKB-KW"/>
</dbReference>
<evidence type="ECO:0000256" key="4">
    <source>
        <dbReference type="ARBA" id="ARBA00022723"/>
    </source>
</evidence>
<dbReference type="PANTHER" id="PTHR11735:SF6">
    <property type="entry name" value="TRNA N6-ADENOSINE THREONYLCARBAMOYLTRANSFERASE, MITOCHONDRIAL"/>
    <property type="match status" value="1"/>
</dbReference>